<evidence type="ECO:0000256" key="2">
    <source>
        <dbReference type="SAM" id="SignalP"/>
    </source>
</evidence>
<keyword evidence="4" id="KW-1185">Reference proteome</keyword>
<accession>A0A1D2VRQ8</accession>
<dbReference type="RefSeq" id="XP_020050575.1">
    <property type="nucleotide sequence ID" value="XM_020192486.1"/>
</dbReference>
<evidence type="ECO:0000313" key="3">
    <source>
        <dbReference type="EMBL" id="ODV64268.1"/>
    </source>
</evidence>
<evidence type="ECO:0008006" key="5">
    <source>
        <dbReference type="Google" id="ProtNLM"/>
    </source>
</evidence>
<comment type="similarity">
    <text evidence="1">Belongs to the SUN family.</text>
</comment>
<dbReference type="PANTHER" id="PTHR31654:SF0">
    <property type="entry name" value="SECRETED BETA-GLUCOSIDASE ADG3-RELATED"/>
    <property type="match status" value="1"/>
</dbReference>
<dbReference type="GeneID" id="30966122"/>
<feature type="chain" id="PRO_5008910631" description="SUN-domain-containing protein" evidence="2">
    <location>
        <begin position="22"/>
        <end position="314"/>
    </location>
</feature>
<dbReference type="OrthoDB" id="5554151at2759"/>
<dbReference type="EMBL" id="KV454475">
    <property type="protein sequence ID" value="ODV64268.1"/>
    <property type="molecule type" value="Genomic_DNA"/>
</dbReference>
<dbReference type="Pfam" id="PF03856">
    <property type="entry name" value="SUN"/>
    <property type="match status" value="1"/>
</dbReference>
<evidence type="ECO:0000256" key="1">
    <source>
        <dbReference type="ARBA" id="ARBA00010579"/>
    </source>
</evidence>
<dbReference type="InParanoid" id="A0A1D2VRQ8"/>
<feature type="signal peptide" evidence="2">
    <location>
        <begin position="1"/>
        <end position="21"/>
    </location>
</feature>
<sequence>MLSKSILFFISAYLSINLSNALPIPESDRHHHNDHHLHKESKRDTGTCSFPDDLGLVAVNKDGTGNGWAISKDVTCKAGSYCPYACPEGYLSAQWDPSATSYSYPESQYGGLKCNSDGTLSKPFSNKPYCYKGKGTLKVNNKIGKNVAICQTVLPGNEEMLIPTNVGGGSTLTLAVPGTEYWASTAAHYYINPPGVSTDDACTWGSTKNPYGNWSPFVAGVNMDDSQNTFVKIGWNPIWLEDSSPYKNTKPSFGIRIVCEDESKCNGSGCEINPSKVEVNGISKGLSSTGAGGANFCVVTAEQGSTAKIEVFDI</sequence>
<organism evidence="3 4">
    <name type="scientific">Ascoidea rubescens DSM 1968</name>
    <dbReference type="NCBI Taxonomy" id="1344418"/>
    <lineage>
        <taxon>Eukaryota</taxon>
        <taxon>Fungi</taxon>
        <taxon>Dikarya</taxon>
        <taxon>Ascomycota</taxon>
        <taxon>Saccharomycotina</taxon>
        <taxon>Saccharomycetes</taxon>
        <taxon>Ascoideaceae</taxon>
        <taxon>Ascoidea</taxon>
    </lineage>
</organism>
<protein>
    <recommendedName>
        <fullName evidence="5">SUN-domain-containing protein</fullName>
    </recommendedName>
</protein>
<dbReference type="InterPro" id="IPR053088">
    <property type="entry name" value="Beta-glucosidase/SUN-like"/>
</dbReference>
<dbReference type="FunCoup" id="A0A1D2VRQ8">
    <property type="interactions" value="7"/>
</dbReference>
<name>A0A1D2VRQ8_9ASCO</name>
<dbReference type="STRING" id="1344418.A0A1D2VRQ8"/>
<dbReference type="PANTHER" id="PTHR31654">
    <property type="entry name" value="SECRETED BETA-GLUCOSIDASE ADG3-RELATED"/>
    <property type="match status" value="1"/>
</dbReference>
<dbReference type="InterPro" id="IPR005556">
    <property type="entry name" value="SUN"/>
</dbReference>
<evidence type="ECO:0000313" key="4">
    <source>
        <dbReference type="Proteomes" id="UP000095038"/>
    </source>
</evidence>
<keyword evidence="2" id="KW-0732">Signal</keyword>
<proteinExistence type="inferred from homology"/>
<dbReference type="Proteomes" id="UP000095038">
    <property type="component" value="Unassembled WGS sequence"/>
</dbReference>
<reference evidence="4" key="1">
    <citation type="submission" date="2016-05" db="EMBL/GenBank/DDBJ databases">
        <title>Comparative genomics of biotechnologically important yeasts.</title>
        <authorList>
            <consortium name="DOE Joint Genome Institute"/>
            <person name="Riley R."/>
            <person name="Haridas S."/>
            <person name="Wolfe K.H."/>
            <person name="Lopes M.R."/>
            <person name="Hittinger C.T."/>
            <person name="Goker M."/>
            <person name="Salamov A."/>
            <person name="Wisecaver J."/>
            <person name="Long T.M."/>
            <person name="Aerts A.L."/>
            <person name="Barry K."/>
            <person name="Choi C."/>
            <person name="Clum A."/>
            <person name="Coughlan A.Y."/>
            <person name="Deshpande S."/>
            <person name="Douglass A.P."/>
            <person name="Hanson S.J."/>
            <person name="Klenk H.-P."/>
            <person name="Labutti K."/>
            <person name="Lapidus A."/>
            <person name="Lindquist E."/>
            <person name="Lipzen A."/>
            <person name="Meier-Kolthoff J.P."/>
            <person name="Ohm R.A."/>
            <person name="Otillar R.P."/>
            <person name="Pangilinan J."/>
            <person name="Peng Y."/>
            <person name="Rokas A."/>
            <person name="Rosa C.A."/>
            <person name="Scheuner C."/>
            <person name="Sibirny A.A."/>
            <person name="Slot J.C."/>
            <person name="Stielow J.B."/>
            <person name="Sun H."/>
            <person name="Kurtzman C.P."/>
            <person name="Blackwell M."/>
            <person name="Grigoriev I.V."/>
            <person name="Jeffries T.W."/>
        </authorList>
    </citation>
    <scope>NUCLEOTIDE SEQUENCE [LARGE SCALE GENOMIC DNA]</scope>
    <source>
        <strain evidence="4">DSM 1968</strain>
    </source>
</reference>
<dbReference type="AlphaFoldDB" id="A0A1D2VRQ8"/>
<gene>
    <name evidence="3" type="ORF">ASCRUDRAFT_73929</name>
</gene>